<reference evidence="3" key="1">
    <citation type="journal article" date="2014" name="Proc. Natl. Acad. Sci. U.S.A.">
        <title>Extensive sampling of basidiomycete genomes demonstrates inadequacy of the white-rot/brown-rot paradigm for wood decay fungi.</title>
        <authorList>
            <person name="Riley R."/>
            <person name="Salamov A.A."/>
            <person name="Brown D.W."/>
            <person name="Nagy L.G."/>
            <person name="Floudas D."/>
            <person name="Held B.W."/>
            <person name="Levasseur A."/>
            <person name="Lombard V."/>
            <person name="Morin E."/>
            <person name="Otillar R."/>
            <person name="Lindquist E.A."/>
            <person name="Sun H."/>
            <person name="LaButti K.M."/>
            <person name="Schmutz J."/>
            <person name="Jabbour D."/>
            <person name="Luo H."/>
            <person name="Baker S.E."/>
            <person name="Pisabarro A.G."/>
            <person name="Walton J.D."/>
            <person name="Blanchette R.A."/>
            <person name="Henrissat B."/>
            <person name="Martin F."/>
            <person name="Cullen D."/>
            <person name="Hibbett D.S."/>
            <person name="Grigoriev I.V."/>
        </authorList>
    </citation>
    <scope>NUCLEOTIDE SEQUENCE [LARGE SCALE GENOMIC DNA]</scope>
    <source>
        <strain evidence="3">MUCL 33604</strain>
    </source>
</reference>
<feature type="region of interest" description="Disordered" evidence="1">
    <location>
        <begin position="231"/>
        <end position="250"/>
    </location>
</feature>
<organism evidence="2 3">
    <name type="scientific">Jaapia argillacea MUCL 33604</name>
    <dbReference type="NCBI Taxonomy" id="933084"/>
    <lineage>
        <taxon>Eukaryota</taxon>
        <taxon>Fungi</taxon>
        <taxon>Dikarya</taxon>
        <taxon>Basidiomycota</taxon>
        <taxon>Agaricomycotina</taxon>
        <taxon>Agaricomycetes</taxon>
        <taxon>Agaricomycetidae</taxon>
        <taxon>Jaapiales</taxon>
        <taxon>Jaapiaceae</taxon>
        <taxon>Jaapia</taxon>
    </lineage>
</organism>
<evidence type="ECO:0000313" key="2">
    <source>
        <dbReference type="EMBL" id="KDQ54248.1"/>
    </source>
</evidence>
<proteinExistence type="predicted"/>
<dbReference type="STRING" id="933084.A0A067PH57"/>
<accession>A0A067PH57</accession>
<sequence>MPTVSQLIQFDGDEYRKQIRQRSDQEILANIYKKRCQETSSSMGLGAGAAAAAITHGVSAAASVVYGTRRLSVANQKLQILEQEWSRRGHSSPKHRIKDTVVPMVFGALSLGVGAGVDAAYLHGGIEAVSAASSTGAHQLLSEGVPASSVGSSSVSALGQTISGTVDGFIQGVAVVGGHPFVALAPRVADNLSAAHAVGVYAGASILAPAAEHVVSSGWATFGVDDLAGGRGVPQRSSDGEPKPRKWFVP</sequence>
<name>A0A067PH57_9AGAM</name>
<dbReference type="AlphaFoldDB" id="A0A067PH57"/>
<dbReference type="Proteomes" id="UP000027265">
    <property type="component" value="Unassembled WGS sequence"/>
</dbReference>
<dbReference type="HOGENOM" id="CLU_1111541_0_0_1"/>
<keyword evidence="3" id="KW-1185">Reference proteome</keyword>
<gene>
    <name evidence="2" type="ORF">JAAARDRAFT_196626</name>
</gene>
<protein>
    <submittedName>
        <fullName evidence="2">Uncharacterized protein</fullName>
    </submittedName>
</protein>
<evidence type="ECO:0000256" key="1">
    <source>
        <dbReference type="SAM" id="MobiDB-lite"/>
    </source>
</evidence>
<evidence type="ECO:0000313" key="3">
    <source>
        <dbReference type="Proteomes" id="UP000027265"/>
    </source>
</evidence>
<dbReference type="EMBL" id="KL197729">
    <property type="protein sequence ID" value="KDQ54248.1"/>
    <property type="molecule type" value="Genomic_DNA"/>
</dbReference>
<dbReference type="InParanoid" id="A0A067PH57"/>